<dbReference type="AlphaFoldDB" id="A0A317KZF1"/>
<comment type="caution">
    <text evidence="1">The sequence shown here is derived from an EMBL/GenBank/DDBJ whole genome shotgun (WGS) entry which is preliminary data.</text>
</comment>
<dbReference type="InterPro" id="IPR015421">
    <property type="entry name" value="PyrdxlP-dep_Trfase_major"/>
</dbReference>
<dbReference type="PANTHER" id="PTHR46658">
    <property type="entry name" value="CYS OR MET METABOLISM PYRIDOXAL-PHOSPHATE-DEPENDENT ENZYME"/>
    <property type="match status" value="1"/>
</dbReference>
<reference evidence="1 2" key="1">
    <citation type="submission" date="2018-05" db="EMBL/GenBank/DDBJ databases">
        <title>Genomic analysis of Gracilibacillus dipsosauri DD1 reveals novel features of a salt-tolerant amylase.</title>
        <authorList>
            <person name="Deutch C.E."/>
            <person name="Yang S."/>
        </authorList>
    </citation>
    <scope>NUCLEOTIDE SEQUENCE [LARGE SCALE GENOMIC DNA]</scope>
    <source>
        <strain evidence="1 2">DD1</strain>
    </source>
</reference>
<dbReference type="Gene3D" id="3.90.1150.60">
    <property type="entry name" value="Methioning gamme-lyase, C-terminal domain"/>
    <property type="match status" value="1"/>
</dbReference>
<evidence type="ECO:0000313" key="1">
    <source>
        <dbReference type="EMBL" id="PWU68795.1"/>
    </source>
</evidence>
<sequence length="413" mass="45708">MTISEEIKKIEKQIEPYLQRIQANELYNQKKVLEAFQKLAVSDSDFNPTTGYGYDDYGRDKLEAVYSSVFKAEDALVRPQISSGTHAITLALFGVLRPNDQLLYITGKPYDTLEQVIKSDDRKGGALEDFGIEYDYVPLLDGDINMKEVEKSIQSNTKVVAIQRSKGYDSRPSLSIEKIEKAIEELRRIKKDLIIFVDNCYGEFVETKEPLEVGADIIAGSLIKNPGGGIARTGGYVAGKKELVEMAAFRLTAPGIGKEIGASLGMLQEMYQGLFLAPHTVSEALRGAVFSSYVLNSHGFRTSPSYHEKRTDLIQSVEFDTAEQMIQFCQTIQTQSPINSHVVPYPAPMPGYEDEVIMAAGTFMQGASLELTADGPIRPPYIAFVQGGLTYAHVKLAVTSAIYSIKNDSPFYM</sequence>
<dbReference type="InterPro" id="IPR015424">
    <property type="entry name" value="PyrdxlP-dep_Trfase"/>
</dbReference>
<dbReference type="Pfam" id="PF06838">
    <property type="entry name" value="Met_gamma_lyase"/>
    <property type="match status" value="1"/>
</dbReference>
<gene>
    <name evidence="1" type="ORF">DLJ74_10260</name>
</gene>
<dbReference type="Proteomes" id="UP000245624">
    <property type="component" value="Unassembled WGS sequence"/>
</dbReference>
<dbReference type="OrthoDB" id="9764766at2"/>
<dbReference type="InterPro" id="IPR009651">
    <property type="entry name" value="Met_g_lyase_put"/>
</dbReference>
<accession>A0A317KZF1</accession>
<dbReference type="RefSeq" id="WP_054788849.1">
    <property type="nucleotide sequence ID" value="NZ_JAJUIE010000001.1"/>
</dbReference>
<dbReference type="SUPFAM" id="SSF53383">
    <property type="entry name" value="PLP-dependent transferases"/>
    <property type="match status" value="1"/>
</dbReference>
<proteinExistence type="predicted"/>
<dbReference type="Gene3D" id="3.40.640.10">
    <property type="entry name" value="Type I PLP-dependent aspartate aminotransferase-like (Major domain)"/>
    <property type="match status" value="1"/>
</dbReference>
<keyword evidence="2" id="KW-1185">Reference proteome</keyword>
<dbReference type="PANTHER" id="PTHR46658:SF1">
    <property type="entry name" value="CYS OR MET METABOLISM PYRIDOXAL-PHOSPHATE-DEPENDENT ENZYME"/>
    <property type="match status" value="1"/>
</dbReference>
<evidence type="ECO:0000313" key="2">
    <source>
        <dbReference type="Proteomes" id="UP000245624"/>
    </source>
</evidence>
<name>A0A317KZF1_9BACI</name>
<dbReference type="EMBL" id="QGTD01000008">
    <property type="protein sequence ID" value="PWU68795.1"/>
    <property type="molecule type" value="Genomic_DNA"/>
</dbReference>
<evidence type="ECO:0008006" key="3">
    <source>
        <dbReference type="Google" id="ProtNLM"/>
    </source>
</evidence>
<organism evidence="1 2">
    <name type="scientific">Gracilibacillus dipsosauri</name>
    <dbReference type="NCBI Taxonomy" id="178340"/>
    <lineage>
        <taxon>Bacteria</taxon>
        <taxon>Bacillati</taxon>
        <taxon>Bacillota</taxon>
        <taxon>Bacilli</taxon>
        <taxon>Bacillales</taxon>
        <taxon>Bacillaceae</taxon>
        <taxon>Gracilibacillus</taxon>
    </lineage>
</organism>
<protein>
    <recommendedName>
        <fullName evidence="3">Methionine gamma-lyase family protein</fullName>
    </recommendedName>
</protein>